<dbReference type="PANTHER" id="PTHR11351">
    <property type="entry name" value="ACYL-COA DESATURASE"/>
    <property type="match status" value="1"/>
</dbReference>
<comment type="domain">
    <text evidence="13">The histidine box domains are involved in binding the catalytic metal ions.</text>
</comment>
<accession>R7TL57</accession>
<dbReference type="EMBL" id="AMQN01013387">
    <property type="status" value="NOT_ANNOTATED_CDS"/>
    <property type="molecule type" value="Genomic_DNA"/>
</dbReference>
<comment type="cofactor">
    <cofactor evidence="13">
        <name>Fe(2+)</name>
        <dbReference type="ChEBI" id="CHEBI:29033"/>
    </cofactor>
</comment>
<feature type="transmembrane region" description="Helical" evidence="15">
    <location>
        <begin position="209"/>
        <end position="230"/>
    </location>
</feature>
<comment type="similarity">
    <text evidence="2 13">Belongs to the fatty acid desaturase type 1 family.</text>
</comment>
<name>R7TL57_CAPTE</name>
<dbReference type="GO" id="GO:0006636">
    <property type="term" value="P:unsaturated fatty acid biosynthetic process"/>
    <property type="evidence" value="ECO:0007669"/>
    <property type="project" value="TreeGrafter"/>
</dbReference>
<dbReference type="InterPro" id="IPR015876">
    <property type="entry name" value="Acyl-CoA_DS"/>
</dbReference>
<dbReference type="Pfam" id="PF00487">
    <property type="entry name" value="FA_desaturase"/>
    <property type="match status" value="1"/>
</dbReference>
<evidence type="ECO:0000256" key="11">
    <source>
        <dbReference type="ARBA" id="ARBA00023136"/>
    </source>
</evidence>
<feature type="transmembrane region" description="Helical" evidence="15">
    <location>
        <begin position="183"/>
        <end position="203"/>
    </location>
</feature>
<keyword evidence="8 13" id="KW-0560">Oxidoreductase</keyword>
<dbReference type="GO" id="GO:0005789">
    <property type="term" value="C:endoplasmic reticulum membrane"/>
    <property type="evidence" value="ECO:0007669"/>
    <property type="project" value="TreeGrafter"/>
</dbReference>
<comment type="subcellular location">
    <subcellularLocation>
        <location evidence="1">Membrane</location>
        <topology evidence="1">Multi-pass membrane protein</topology>
    </subcellularLocation>
</comment>
<feature type="domain" description="Fatty acid desaturase" evidence="16">
    <location>
        <begin position="66"/>
        <end position="272"/>
    </location>
</feature>
<dbReference type="EnsemblMetazoa" id="CapteT158126">
    <property type="protein sequence ID" value="CapteP158126"/>
    <property type="gene ID" value="CapteG158126"/>
</dbReference>
<keyword evidence="10" id="KW-0443">Lipid metabolism</keyword>
<evidence type="ECO:0000256" key="3">
    <source>
        <dbReference type="ARBA" id="ARBA00022516"/>
    </source>
</evidence>
<evidence type="ECO:0000256" key="4">
    <source>
        <dbReference type="ARBA" id="ARBA00022692"/>
    </source>
</evidence>
<dbReference type="Proteomes" id="UP000014760">
    <property type="component" value="Unassembled WGS sequence"/>
</dbReference>
<dbReference type="GO" id="GO:0005506">
    <property type="term" value="F:iron ion binding"/>
    <property type="evidence" value="ECO:0007669"/>
    <property type="project" value="TreeGrafter"/>
</dbReference>
<dbReference type="PRINTS" id="PR00075">
    <property type="entry name" value="FACDDSATRASE"/>
</dbReference>
<evidence type="ECO:0000313" key="18">
    <source>
        <dbReference type="EnsemblMetazoa" id="CapteP158126"/>
    </source>
</evidence>
<reference evidence="19" key="1">
    <citation type="submission" date="2012-12" db="EMBL/GenBank/DDBJ databases">
        <authorList>
            <person name="Hellsten U."/>
            <person name="Grimwood J."/>
            <person name="Chapman J.A."/>
            <person name="Shapiro H."/>
            <person name="Aerts A."/>
            <person name="Otillar R.P."/>
            <person name="Terry A.Y."/>
            <person name="Boore J.L."/>
            <person name="Simakov O."/>
            <person name="Marletaz F."/>
            <person name="Cho S.-J."/>
            <person name="Edsinger-Gonzales E."/>
            <person name="Havlak P."/>
            <person name="Kuo D.-H."/>
            <person name="Larsson T."/>
            <person name="Lv J."/>
            <person name="Arendt D."/>
            <person name="Savage R."/>
            <person name="Osoegawa K."/>
            <person name="de Jong P."/>
            <person name="Lindberg D.R."/>
            <person name="Seaver E.C."/>
            <person name="Weisblat D.A."/>
            <person name="Putnam N.H."/>
            <person name="Grigoriev I.V."/>
            <person name="Rokhsar D.S."/>
        </authorList>
    </citation>
    <scope>NUCLEOTIDE SEQUENCE</scope>
    <source>
        <strain evidence="19">I ESC-2004</strain>
    </source>
</reference>
<dbReference type="InterPro" id="IPR001522">
    <property type="entry name" value="FADS-1_CS"/>
</dbReference>
<dbReference type="PANTHER" id="PTHR11351:SF31">
    <property type="entry name" value="DESATURASE 1, ISOFORM A-RELATED"/>
    <property type="match status" value="1"/>
</dbReference>
<proteinExistence type="inferred from homology"/>
<dbReference type="OMA" id="LWILYPR"/>
<gene>
    <name evidence="17" type="ORF">CAPTEDRAFT_158126</name>
</gene>
<feature type="transmembrane region" description="Helical" evidence="15">
    <location>
        <begin position="36"/>
        <end position="60"/>
    </location>
</feature>
<reference evidence="18" key="3">
    <citation type="submission" date="2015-06" db="UniProtKB">
        <authorList>
            <consortium name="EnsemblMetazoa"/>
        </authorList>
    </citation>
    <scope>IDENTIFICATION</scope>
</reference>
<feature type="region of interest" description="Disordered" evidence="14">
    <location>
        <begin position="314"/>
        <end position="333"/>
    </location>
</feature>
<keyword evidence="11 15" id="KW-0472">Membrane</keyword>
<keyword evidence="9" id="KW-0408">Iron</keyword>
<evidence type="ECO:0000256" key="6">
    <source>
        <dbReference type="ARBA" id="ARBA00022832"/>
    </source>
</evidence>
<keyword evidence="6" id="KW-0276">Fatty acid metabolism</keyword>
<dbReference type="AlphaFoldDB" id="R7TL57"/>
<dbReference type="CDD" id="cd03505">
    <property type="entry name" value="Delta9-FADS-like"/>
    <property type="match status" value="1"/>
</dbReference>
<evidence type="ECO:0000256" key="12">
    <source>
        <dbReference type="ARBA" id="ARBA00023160"/>
    </source>
</evidence>
<keyword evidence="12 13" id="KW-0275">Fatty acid biosynthesis</keyword>
<dbReference type="OrthoDB" id="10260134at2759"/>
<keyword evidence="4 13" id="KW-0812">Transmembrane</keyword>
<evidence type="ECO:0000259" key="16">
    <source>
        <dbReference type="Pfam" id="PF00487"/>
    </source>
</evidence>
<reference evidence="17 19" key="2">
    <citation type="journal article" date="2013" name="Nature">
        <title>Insights into bilaterian evolution from three spiralian genomes.</title>
        <authorList>
            <person name="Simakov O."/>
            <person name="Marletaz F."/>
            <person name="Cho S.J."/>
            <person name="Edsinger-Gonzales E."/>
            <person name="Havlak P."/>
            <person name="Hellsten U."/>
            <person name="Kuo D.H."/>
            <person name="Larsson T."/>
            <person name="Lv J."/>
            <person name="Arendt D."/>
            <person name="Savage R."/>
            <person name="Osoegawa K."/>
            <person name="de Jong P."/>
            <person name="Grimwood J."/>
            <person name="Chapman J.A."/>
            <person name="Shapiro H."/>
            <person name="Aerts A."/>
            <person name="Otillar R.P."/>
            <person name="Terry A.Y."/>
            <person name="Boore J.L."/>
            <person name="Grigoriev I.V."/>
            <person name="Lindberg D.R."/>
            <person name="Seaver E.C."/>
            <person name="Weisblat D.A."/>
            <person name="Putnam N.H."/>
            <person name="Rokhsar D.S."/>
        </authorList>
    </citation>
    <scope>NUCLEOTIDE SEQUENCE</scope>
    <source>
        <strain evidence="17 19">I ESC-2004</strain>
    </source>
</reference>
<feature type="transmembrane region" description="Helical" evidence="15">
    <location>
        <begin position="66"/>
        <end position="89"/>
    </location>
</feature>
<evidence type="ECO:0000256" key="15">
    <source>
        <dbReference type="SAM" id="Phobius"/>
    </source>
</evidence>
<protein>
    <recommendedName>
        <fullName evidence="16">Fatty acid desaturase domain-containing protein</fullName>
    </recommendedName>
</protein>
<keyword evidence="7 15" id="KW-1133">Transmembrane helix</keyword>
<evidence type="ECO:0000313" key="19">
    <source>
        <dbReference type="Proteomes" id="UP000014760"/>
    </source>
</evidence>
<dbReference type="GO" id="GO:0004768">
    <property type="term" value="F:stearoyl-CoA 9-desaturase activity"/>
    <property type="evidence" value="ECO:0007669"/>
    <property type="project" value="TreeGrafter"/>
</dbReference>
<evidence type="ECO:0000256" key="14">
    <source>
        <dbReference type="SAM" id="MobiDB-lite"/>
    </source>
</evidence>
<evidence type="ECO:0000256" key="8">
    <source>
        <dbReference type="ARBA" id="ARBA00023002"/>
    </source>
</evidence>
<evidence type="ECO:0000313" key="17">
    <source>
        <dbReference type="EMBL" id="ELT92286.1"/>
    </source>
</evidence>
<dbReference type="HOGENOM" id="CLU_027359_0_0_1"/>
<evidence type="ECO:0000256" key="10">
    <source>
        <dbReference type="ARBA" id="ARBA00023098"/>
    </source>
</evidence>
<dbReference type="FunCoup" id="R7TL57">
    <property type="interactions" value="474"/>
</dbReference>
<evidence type="ECO:0000256" key="1">
    <source>
        <dbReference type="ARBA" id="ARBA00004141"/>
    </source>
</evidence>
<dbReference type="STRING" id="283909.R7TL57"/>
<evidence type="ECO:0000256" key="9">
    <source>
        <dbReference type="ARBA" id="ARBA00023004"/>
    </source>
</evidence>
<organism evidence="17">
    <name type="scientific">Capitella teleta</name>
    <name type="common">Polychaete worm</name>
    <dbReference type="NCBI Taxonomy" id="283909"/>
    <lineage>
        <taxon>Eukaryota</taxon>
        <taxon>Metazoa</taxon>
        <taxon>Spiralia</taxon>
        <taxon>Lophotrochozoa</taxon>
        <taxon>Annelida</taxon>
        <taxon>Polychaeta</taxon>
        <taxon>Sedentaria</taxon>
        <taxon>Scolecida</taxon>
        <taxon>Capitellidae</taxon>
        <taxon>Capitella</taxon>
    </lineage>
</organism>
<keyword evidence="3 13" id="KW-0444">Lipid biosynthesis</keyword>
<keyword evidence="19" id="KW-1185">Reference proteome</keyword>
<evidence type="ECO:0000256" key="5">
    <source>
        <dbReference type="ARBA" id="ARBA00022723"/>
    </source>
</evidence>
<dbReference type="EMBL" id="KB310182">
    <property type="protein sequence ID" value="ELT92286.1"/>
    <property type="molecule type" value="Genomic_DNA"/>
</dbReference>
<evidence type="ECO:0000256" key="2">
    <source>
        <dbReference type="ARBA" id="ARBA00009295"/>
    </source>
</evidence>
<sequence>MPPRNVEYLPTSEETELNEVEAVVQAPPEAKRPPMVIVWTNVAWMSYIHLAGLYGLYLFFYCEYKTWAFTFLWYFLNAFGITAGAHRLWSHRSYKAKLPFRTFLMLCNSIAFQNDIIEWSRDHRVHHKYSETEADPHNAKRGFFFAHCGWLLCRKHPDVKAKGKQIDMSDLHADPVCAFQRKYYFPLVITCSFILPTVLPWYFWGESLWNAFFVCGWFRLVFALNITWFVNSAAHMWGNKPYDRHINPAENFFVTFGAIGEGFHNYHHTFPMDYNTSEFGWHVNATSLVIDFMALIGQVYDRKTMSHEAVFGRKKRTGDGSSGFGVMEPPKSD</sequence>
<evidence type="ECO:0000256" key="7">
    <source>
        <dbReference type="ARBA" id="ARBA00022989"/>
    </source>
</evidence>
<dbReference type="PROSITE" id="PS00476">
    <property type="entry name" value="FATTY_ACID_DESATUR_1"/>
    <property type="match status" value="1"/>
</dbReference>
<dbReference type="InterPro" id="IPR005804">
    <property type="entry name" value="FA_desaturase_dom"/>
</dbReference>
<evidence type="ECO:0000256" key="13">
    <source>
        <dbReference type="RuleBase" id="RU000581"/>
    </source>
</evidence>
<keyword evidence="5" id="KW-0479">Metal-binding</keyword>